<gene>
    <name evidence="1" type="ORF">ASU33_04105</name>
</gene>
<sequence>MYYDNSLPAGRTTTTYIRTVRPALPVPDSAYQRLLASKQVKRIAKVSIDDEGQLGDTVAYQEFDQQGQLLRAWTDSELNTRALAGLVGIHSVPMGTHQVVRYSSVSGSFAQPATTAPAASVAPAPAPPESTLLSYEQVPMRSDRGGNGFYHRFTYTPHPDTVIYLQYSSVGTSSKLNFSSARYRVLHQGRPTEQGRIAARAALKPARRLATNPAQSMAVAFEPLLDAVRRGQNLDLLHRWRYDAQQRLLQEQTNTRIGNGAEPQILHTEILYTYNALGQLIGRRETVSSVRIPPRTSYTVYAYLPEGLIKGETTTGLTGAPTLFRYQYEYYR</sequence>
<comment type="caution">
    <text evidence="1">The sequence shown here is derived from an EMBL/GenBank/DDBJ whole genome shotgun (WGS) entry which is preliminary data.</text>
</comment>
<dbReference type="EMBL" id="LNAL01000008">
    <property type="protein sequence ID" value="KUG06539.1"/>
    <property type="molecule type" value="Genomic_DNA"/>
</dbReference>
<organism evidence="1 2">
    <name type="scientific">Solirubrum puertoriconensis</name>
    <dbReference type="NCBI Taxonomy" id="1751427"/>
    <lineage>
        <taxon>Bacteria</taxon>
        <taxon>Pseudomonadati</taxon>
        <taxon>Bacteroidota</taxon>
        <taxon>Cytophagia</taxon>
        <taxon>Cytophagales</taxon>
    </lineage>
</organism>
<proteinExistence type="predicted"/>
<protein>
    <submittedName>
        <fullName evidence="1">Uncharacterized protein</fullName>
    </submittedName>
</protein>
<accession>A0A9X0HIK0</accession>
<evidence type="ECO:0000313" key="2">
    <source>
        <dbReference type="Proteomes" id="UP000054223"/>
    </source>
</evidence>
<dbReference type="Proteomes" id="UP000054223">
    <property type="component" value="Unassembled WGS sequence"/>
</dbReference>
<evidence type="ECO:0000313" key="1">
    <source>
        <dbReference type="EMBL" id="KUG06539.1"/>
    </source>
</evidence>
<keyword evidence="2" id="KW-1185">Reference proteome</keyword>
<reference evidence="1 2" key="1">
    <citation type="submission" date="2015-11" db="EMBL/GenBank/DDBJ databases">
        <title>Solirubrum puertoriconensis gen. nov. an environmental bacteria isolated in Puerto Rico.</title>
        <authorList>
            <person name="Cuebas-Irizarry M.F."/>
            <person name="Montalvo-Rodriguez R."/>
        </authorList>
    </citation>
    <scope>NUCLEOTIDE SEQUENCE [LARGE SCALE GENOMIC DNA]</scope>
    <source>
        <strain evidence="1 2">MC1A</strain>
    </source>
</reference>
<name>A0A9X0HIK0_SOLP1</name>
<dbReference type="AlphaFoldDB" id="A0A9X0HIK0"/>